<keyword evidence="6" id="KW-1185">Reference proteome</keyword>
<gene>
    <name evidence="5" type="ORF">SAMN05444362_108143</name>
</gene>
<dbReference type="PANTHER" id="PTHR30349:SF41">
    <property type="entry name" value="INTEGRASE_RECOMBINASE PROTEIN MJ0367-RELATED"/>
    <property type="match status" value="1"/>
</dbReference>
<dbReference type="InterPro" id="IPR025269">
    <property type="entry name" value="SAM-like_dom"/>
</dbReference>
<sequence>MGRRKADRPTGKFKLRTDQTKCECTDKKKCKCKFTLYLEYTLNRKFAKTTTEYKFASTEWDGKNQKVKGTVANYNRINAQLAKLKNGIDKDIIDYLDNTRGNTKRRLTIDILRAIVQRKPLSTLGKIENDEFFAMAKQLQETNYSQNKIGISKYENNLCQINMFQRFVKQETKEDIIKCNEIDIDLINGFIKWKQEKGNKPVTINKALFPIKETLELASIKGLASAEMVYLISKSYLPEENDSVDKEDDDVKYLTEEQLQILLEIYPTLNNERTREILDMFLFSVHTGLRISDIVTLKWSQIDFETRDIKNKIIIKGRKSLSIPLTSPSLKILEKWKITYNHNVYVFGLLPDNFDLNNDKLLKDTIGGKNRTILQSLKVVGKKMDLPFTLTMHKGRHTYAVLAINRDVSLHKLSLLLGHGSIMVTEKVYAEFLPTTIKEEVETKLDFNFLPDGY</sequence>
<evidence type="ECO:0000256" key="1">
    <source>
        <dbReference type="ARBA" id="ARBA00008857"/>
    </source>
</evidence>
<keyword evidence="2" id="KW-0238">DNA-binding</keyword>
<dbReference type="EMBL" id="FQUC01000008">
    <property type="protein sequence ID" value="SHF64418.1"/>
    <property type="molecule type" value="Genomic_DNA"/>
</dbReference>
<dbReference type="PROSITE" id="PS51898">
    <property type="entry name" value="TYR_RECOMBINASE"/>
    <property type="match status" value="1"/>
</dbReference>
<evidence type="ECO:0000259" key="4">
    <source>
        <dbReference type="PROSITE" id="PS51898"/>
    </source>
</evidence>
<dbReference type="GO" id="GO:0015074">
    <property type="term" value="P:DNA integration"/>
    <property type="evidence" value="ECO:0007669"/>
    <property type="project" value="InterPro"/>
</dbReference>
<reference evidence="6" key="1">
    <citation type="submission" date="2016-11" db="EMBL/GenBank/DDBJ databases">
        <authorList>
            <person name="Varghese N."/>
            <person name="Submissions S."/>
        </authorList>
    </citation>
    <scope>NUCLEOTIDE SEQUENCE [LARGE SCALE GENOMIC DNA]</scope>
    <source>
        <strain evidence="6">DSM 27370</strain>
    </source>
</reference>
<dbReference type="InterPro" id="IPR002104">
    <property type="entry name" value="Integrase_catalytic"/>
</dbReference>
<accession>A0A1M5DBJ6</accession>
<proteinExistence type="inferred from homology"/>
<dbReference type="InterPro" id="IPR011010">
    <property type="entry name" value="DNA_brk_join_enz"/>
</dbReference>
<dbReference type="InterPro" id="IPR050090">
    <property type="entry name" value="Tyrosine_recombinase_XerCD"/>
</dbReference>
<evidence type="ECO:0000256" key="2">
    <source>
        <dbReference type="ARBA" id="ARBA00023125"/>
    </source>
</evidence>
<dbReference type="OrthoDB" id="1068680at2"/>
<dbReference type="SUPFAM" id="SSF56349">
    <property type="entry name" value="DNA breaking-rejoining enzymes"/>
    <property type="match status" value="1"/>
</dbReference>
<dbReference type="AlphaFoldDB" id="A0A1M5DBJ6"/>
<dbReference type="PANTHER" id="PTHR30349">
    <property type="entry name" value="PHAGE INTEGRASE-RELATED"/>
    <property type="match status" value="1"/>
</dbReference>
<comment type="similarity">
    <text evidence="1">Belongs to the 'phage' integrase family.</text>
</comment>
<dbReference type="InterPro" id="IPR035386">
    <property type="entry name" value="Arm-DNA-bind_5"/>
</dbReference>
<name>A0A1M5DBJ6_9BACT</name>
<evidence type="ECO:0000313" key="6">
    <source>
        <dbReference type="Proteomes" id="UP000184480"/>
    </source>
</evidence>
<evidence type="ECO:0000256" key="3">
    <source>
        <dbReference type="ARBA" id="ARBA00023172"/>
    </source>
</evidence>
<dbReference type="InterPro" id="IPR013762">
    <property type="entry name" value="Integrase-like_cat_sf"/>
</dbReference>
<dbReference type="GO" id="GO:0003677">
    <property type="term" value="F:DNA binding"/>
    <property type="evidence" value="ECO:0007669"/>
    <property type="project" value="UniProtKB-KW"/>
</dbReference>
<dbReference type="Gene3D" id="1.10.150.130">
    <property type="match status" value="1"/>
</dbReference>
<dbReference type="Pfam" id="PF13102">
    <property type="entry name" value="Phage_int_SAM_5"/>
    <property type="match status" value="1"/>
</dbReference>
<protein>
    <submittedName>
        <fullName evidence="5">Site-specific recombinase XerD</fullName>
    </submittedName>
</protein>
<organism evidence="5 6">
    <name type="scientific">Dysgonomonas macrotermitis</name>
    <dbReference type="NCBI Taxonomy" id="1346286"/>
    <lineage>
        <taxon>Bacteria</taxon>
        <taxon>Pseudomonadati</taxon>
        <taxon>Bacteroidota</taxon>
        <taxon>Bacteroidia</taxon>
        <taxon>Bacteroidales</taxon>
        <taxon>Dysgonomonadaceae</taxon>
        <taxon>Dysgonomonas</taxon>
    </lineage>
</organism>
<dbReference type="Proteomes" id="UP000184480">
    <property type="component" value="Unassembled WGS sequence"/>
</dbReference>
<dbReference type="STRING" id="1346286.SAMN05444362_108143"/>
<evidence type="ECO:0000313" key="5">
    <source>
        <dbReference type="EMBL" id="SHF64418.1"/>
    </source>
</evidence>
<dbReference type="GO" id="GO:0006310">
    <property type="term" value="P:DNA recombination"/>
    <property type="evidence" value="ECO:0007669"/>
    <property type="project" value="UniProtKB-KW"/>
</dbReference>
<dbReference type="InterPro" id="IPR010998">
    <property type="entry name" value="Integrase_recombinase_N"/>
</dbReference>
<feature type="domain" description="Tyr recombinase" evidence="4">
    <location>
        <begin position="249"/>
        <end position="442"/>
    </location>
</feature>
<dbReference type="Pfam" id="PF17293">
    <property type="entry name" value="Arm-DNA-bind_5"/>
    <property type="match status" value="1"/>
</dbReference>
<dbReference type="Pfam" id="PF00589">
    <property type="entry name" value="Phage_integrase"/>
    <property type="match status" value="1"/>
</dbReference>
<dbReference type="Gene3D" id="1.10.443.10">
    <property type="entry name" value="Intergrase catalytic core"/>
    <property type="match status" value="1"/>
</dbReference>
<keyword evidence="3" id="KW-0233">DNA recombination</keyword>
<dbReference type="RefSeq" id="WP_062177970.1">
    <property type="nucleotide sequence ID" value="NZ_BBXL01000004.1"/>
</dbReference>